<feature type="domain" description="SWIM-type" evidence="5">
    <location>
        <begin position="439"/>
        <end position="481"/>
    </location>
</feature>
<gene>
    <name evidence="6" type="ORF">SHERM_10142</name>
</gene>
<dbReference type="PANTHER" id="PTHR31973:SF129">
    <property type="entry name" value="SWIM-TYPE DOMAIN-CONTAINING PROTEIN"/>
    <property type="match status" value="1"/>
</dbReference>
<dbReference type="GO" id="GO:0008270">
    <property type="term" value="F:zinc ion binding"/>
    <property type="evidence" value="ECO:0007669"/>
    <property type="project" value="UniProtKB-KW"/>
</dbReference>
<evidence type="ECO:0000256" key="3">
    <source>
        <dbReference type="ARBA" id="ARBA00022833"/>
    </source>
</evidence>
<evidence type="ECO:0000256" key="1">
    <source>
        <dbReference type="ARBA" id="ARBA00022723"/>
    </source>
</evidence>
<keyword evidence="3" id="KW-0862">Zinc</keyword>
<evidence type="ECO:0000256" key="4">
    <source>
        <dbReference type="PROSITE-ProRule" id="PRU00325"/>
    </source>
</evidence>
<dbReference type="PANTHER" id="PTHR31973">
    <property type="entry name" value="POLYPROTEIN, PUTATIVE-RELATED"/>
    <property type="match status" value="1"/>
</dbReference>
<dbReference type="InterPro" id="IPR004332">
    <property type="entry name" value="Transposase_MuDR"/>
</dbReference>
<reference evidence="6" key="1">
    <citation type="submission" date="2019-12" db="EMBL/GenBank/DDBJ databases">
        <authorList>
            <person name="Scholes J."/>
        </authorList>
    </citation>
    <scope>NUCLEOTIDE SEQUENCE</scope>
</reference>
<dbReference type="SMART" id="SM00575">
    <property type="entry name" value="ZnF_PMZ"/>
    <property type="match status" value="1"/>
</dbReference>
<keyword evidence="1" id="KW-0479">Metal-binding</keyword>
<evidence type="ECO:0000256" key="2">
    <source>
        <dbReference type="ARBA" id="ARBA00022771"/>
    </source>
</evidence>
<accession>A0A9N7R236</accession>
<dbReference type="EMBL" id="CACSLK010001140">
    <property type="protein sequence ID" value="CAA0807411.1"/>
    <property type="molecule type" value="Genomic_DNA"/>
</dbReference>
<proteinExistence type="predicted"/>
<organism evidence="6 7">
    <name type="scientific">Striga hermonthica</name>
    <name type="common">Purple witchweed</name>
    <name type="synonym">Buchnera hermonthica</name>
    <dbReference type="NCBI Taxonomy" id="68872"/>
    <lineage>
        <taxon>Eukaryota</taxon>
        <taxon>Viridiplantae</taxon>
        <taxon>Streptophyta</taxon>
        <taxon>Embryophyta</taxon>
        <taxon>Tracheophyta</taxon>
        <taxon>Spermatophyta</taxon>
        <taxon>Magnoliopsida</taxon>
        <taxon>eudicotyledons</taxon>
        <taxon>Gunneridae</taxon>
        <taxon>Pentapetalae</taxon>
        <taxon>asterids</taxon>
        <taxon>lamiids</taxon>
        <taxon>Lamiales</taxon>
        <taxon>Orobanchaceae</taxon>
        <taxon>Buchnereae</taxon>
        <taxon>Striga</taxon>
    </lineage>
</organism>
<dbReference type="Proteomes" id="UP001153555">
    <property type="component" value="Unassembled WGS sequence"/>
</dbReference>
<dbReference type="PROSITE" id="PS50966">
    <property type="entry name" value="ZF_SWIM"/>
    <property type="match status" value="1"/>
</dbReference>
<keyword evidence="7" id="KW-1185">Reference proteome</keyword>
<dbReference type="InterPro" id="IPR006564">
    <property type="entry name" value="Znf_PMZ"/>
</dbReference>
<dbReference type="Pfam" id="PF03108">
    <property type="entry name" value="DBD_Tnp_Mut"/>
    <property type="match status" value="1"/>
</dbReference>
<keyword evidence="2 4" id="KW-0863">Zinc-finger</keyword>
<dbReference type="AlphaFoldDB" id="A0A9N7R236"/>
<dbReference type="Pfam" id="PF10551">
    <property type="entry name" value="MULE"/>
    <property type="match status" value="1"/>
</dbReference>
<protein>
    <recommendedName>
        <fullName evidence="5">SWIM-type domain-containing protein</fullName>
    </recommendedName>
</protein>
<name>A0A9N7R236_STRHE</name>
<comment type="caution">
    <text evidence="6">The sequence shown here is derived from an EMBL/GenBank/DDBJ whole genome shotgun (WGS) entry which is preliminary data.</text>
</comment>
<dbReference type="InterPro" id="IPR018289">
    <property type="entry name" value="MULE_transposase_dom"/>
</dbReference>
<evidence type="ECO:0000259" key="5">
    <source>
        <dbReference type="PROSITE" id="PS50966"/>
    </source>
</evidence>
<dbReference type="InterPro" id="IPR007527">
    <property type="entry name" value="Znf_SWIM"/>
</dbReference>
<dbReference type="OrthoDB" id="1852000at2759"/>
<sequence>MMEDHVFAVGQEFPDVKSFRNAIKEAAIAQHFELRIIKSDLVRYIAKCAVDDCPWRVRAVKLPNSPTFAIRSLDPTHTCGKNARACHHQASIDWIVSFIDQNLRENMNYKPKDILQDVYKQYGITIPYKQAWRARERGLQAIYGSSEEGYYFLPAYCEQIRKTNPGSIAEVFTSGSDNRFERLFISFRALLCGFVRGCLPIIGLGGVQLKSKYLSTLLSATSVDPDGGLYPVAFGVVDLESDESWMWFLSELSKALETCTEILPNIILSKWEKGVVDAVKRNFPGCSHYVCMKHLSESIIREFKNPRLVHILWKAAHATTAIAFREKMAELKEISKEAADWLAQYPPAAWALVYSDGTRYGHFLSNNDELNQWVIEARELPVIQVVEQIHTRLMAEFEERRAKSESWFSVLSPWAEKLVADSAARASAYWVLRSDESEFEVLSGGDRSEIVNIRTCSCSCRDWLLYGVPCSHGAAAILFSKNNVYAFTEKCFTVASYRLAYGEEIHPVPVKIECRRDGGGPGVEGEARIVRPPKVRRPPGRPDKKRMCVEEFGREKHTVHCSRCNRTGHYKSTCKLGVHGSVQKDLEAHPLAPDPASQLDVLGHDPHPLGVDGAQVGVLQQSDQVSAATAELWNLRSVLKSCAISGW</sequence>
<evidence type="ECO:0000313" key="7">
    <source>
        <dbReference type="Proteomes" id="UP001153555"/>
    </source>
</evidence>
<evidence type="ECO:0000313" key="6">
    <source>
        <dbReference type="EMBL" id="CAA0807411.1"/>
    </source>
</evidence>
<dbReference type="Pfam" id="PF04434">
    <property type="entry name" value="SWIM"/>
    <property type="match status" value="1"/>
</dbReference>